<sequence>MGTGNTFRSDLYAIHSYVQNSMITHPKEVFINTLREFFSQDSYYHYVRDEWGFPKVPDHTDLLNDAGFIDDDTTRLFIGEYYRFDARYYPAMLVRSAGSRYVPISMSQNLNAVVWTNTIFVDGYGNRTTVATPDHFKENGAWEGSISIDIETLSPRSRDELVELASLLFMNNKRLQLQNAGVFIKGLSVSAPSEGEDRNDKLFKQTITYEIRSEWRRKIPINSVVDAITICIDFGNLETEPTQIAPNLRISSSVELLDALIDL</sequence>
<gene>
    <name evidence="1" type="ORF">LCGC14_0523090</name>
</gene>
<comment type="caution">
    <text evidence="1">The sequence shown here is derived from an EMBL/GenBank/DDBJ whole genome shotgun (WGS) entry which is preliminary data.</text>
</comment>
<protein>
    <submittedName>
        <fullName evidence="1">Uncharacterized protein</fullName>
    </submittedName>
</protein>
<name>A0A0F9V648_9ZZZZ</name>
<evidence type="ECO:0000313" key="1">
    <source>
        <dbReference type="EMBL" id="KKN61318.1"/>
    </source>
</evidence>
<organism evidence="1">
    <name type="scientific">marine sediment metagenome</name>
    <dbReference type="NCBI Taxonomy" id="412755"/>
    <lineage>
        <taxon>unclassified sequences</taxon>
        <taxon>metagenomes</taxon>
        <taxon>ecological metagenomes</taxon>
    </lineage>
</organism>
<dbReference type="AlphaFoldDB" id="A0A0F9V648"/>
<accession>A0A0F9V648</accession>
<dbReference type="EMBL" id="LAZR01000662">
    <property type="protein sequence ID" value="KKN61318.1"/>
    <property type="molecule type" value="Genomic_DNA"/>
</dbReference>
<reference evidence="1" key="1">
    <citation type="journal article" date="2015" name="Nature">
        <title>Complex archaea that bridge the gap between prokaryotes and eukaryotes.</title>
        <authorList>
            <person name="Spang A."/>
            <person name="Saw J.H."/>
            <person name="Jorgensen S.L."/>
            <person name="Zaremba-Niedzwiedzka K."/>
            <person name="Martijn J."/>
            <person name="Lind A.E."/>
            <person name="van Eijk R."/>
            <person name="Schleper C."/>
            <person name="Guy L."/>
            <person name="Ettema T.J."/>
        </authorList>
    </citation>
    <scope>NUCLEOTIDE SEQUENCE</scope>
</reference>
<proteinExistence type="predicted"/>